<name>A0A0W0F616_MONRR</name>
<accession>A0A0W0F616</accession>
<organism evidence="1 2">
    <name type="scientific">Moniliophthora roreri</name>
    <name type="common">Frosty pod rot fungus</name>
    <name type="synonym">Monilia roreri</name>
    <dbReference type="NCBI Taxonomy" id="221103"/>
    <lineage>
        <taxon>Eukaryota</taxon>
        <taxon>Fungi</taxon>
        <taxon>Dikarya</taxon>
        <taxon>Basidiomycota</taxon>
        <taxon>Agaricomycotina</taxon>
        <taxon>Agaricomycetes</taxon>
        <taxon>Agaricomycetidae</taxon>
        <taxon>Agaricales</taxon>
        <taxon>Marasmiineae</taxon>
        <taxon>Marasmiaceae</taxon>
        <taxon>Moniliophthora</taxon>
    </lineage>
</organism>
<evidence type="ECO:0000313" key="1">
    <source>
        <dbReference type="EMBL" id="KTB31757.1"/>
    </source>
</evidence>
<reference evidence="1 2" key="1">
    <citation type="submission" date="2015-12" db="EMBL/GenBank/DDBJ databases">
        <title>Draft genome sequence of Moniliophthora roreri, the causal agent of frosty pod rot of cacao.</title>
        <authorList>
            <person name="Aime M.C."/>
            <person name="Diaz-Valderrama J.R."/>
            <person name="Kijpornyongpan T."/>
            <person name="Phillips-Mora W."/>
        </authorList>
    </citation>
    <scope>NUCLEOTIDE SEQUENCE [LARGE SCALE GENOMIC DNA]</scope>
    <source>
        <strain evidence="1 2">MCA 2952</strain>
    </source>
</reference>
<sequence length="74" mass="7976">MRNEVIPQISGIISSPISPPSGLLTATLTDVDAQLPPGAWPSTAATMGAGAEPKKKYVLQIFHRYSCYEVSFLR</sequence>
<gene>
    <name evidence="1" type="ORF">WG66_15666</name>
</gene>
<dbReference type="Proteomes" id="UP000054988">
    <property type="component" value="Unassembled WGS sequence"/>
</dbReference>
<protein>
    <submittedName>
        <fullName evidence="1">Uncharacterized protein</fullName>
    </submittedName>
</protein>
<evidence type="ECO:0000313" key="2">
    <source>
        <dbReference type="Proteomes" id="UP000054988"/>
    </source>
</evidence>
<comment type="caution">
    <text evidence="1">The sequence shown here is derived from an EMBL/GenBank/DDBJ whole genome shotgun (WGS) entry which is preliminary data.</text>
</comment>
<proteinExistence type="predicted"/>
<dbReference type="EMBL" id="LATX01002296">
    <property type="protein sequence ID" value="KTB31757.1"/>
    <property type="molecule type" value="Genomic_DNA"/>
</dbReference>
<dbReference type="AlphaFoldDB" id="A0A0W0F616"/>